<dbReference type="RefSeq" id="WP_386448404.1">
    <property type="nucleotide sequence ID" value="NZ_JBHSFH010000007.1"/>
</dbReference>
<comment type="caution">
    <text evidence="1">The sequence shown here is derived from an EMBL/GenBank/DDBJ whole genome shotgun (WGS) entry which is preliminary data.</text>
</comment>
<dbReference type="PANTHER" id="PTHR36302">
    <property type="entry name" value="BLR7088 PROTEIN"/>
    <property type="match status" value="1"/>
</dbReference>
<organism evidence="1 2">
    <name type="scientific">Streptomyces ovatisporus</name>
    <dbReference type="NCBI Taxonomy" id="1128682"/>
    <lineage>
        <taxon>Bacteria</taxon>
        <taxon>Bacillati</taxon>
        <taxon>Actinomycetota</taxon>
        <taxon>Actinomycetes</taxon>
        <taxon>Kitasatosporales</taxon>
        <taxon>Streptomycetaceae</taxon>
        <taxon>Streptomyces</taxon>
    </lineage>
</organism>
<reference evidence="2" key="1">
    <citation type="journal article" date="2019" name="Int. J. Syst. Evol. Microbiol.">
        <title>The Global Catalogue of Microorganisms (GCM) 10K type strain sequencing project: providing services to taxonomists for standard genome sequencing and annotation.</title>
        <authorList>
            <consortium name="The Broad Institute Genomics Platform"/>
            <consortium name="The Broad Institute Genome Sequencing Center for Infectious Disease"/>
            <person name="Wu L."/>
            <person name="Ma J."/>
        </authorList>
    </citation>
    <scope>NUCLEOTIDE SEQUENCE [LARGE SCALE GENOMIC DNA]</scope>
    <source>
        <strain evidence="2">CGMCC 4.7357</strain>
    </source>
</reference>
<proteinExistence type="predicted"/>
<name>A0ABV9AA03_9ACTN</name>
<evidence type="ECO:0000313" key="1">
    <source>
        <dbReference type="EMBL" id="MFC4495500.1"/>
    </source>
</evidence>
<evidence type="ECO:0000313" key="2">
    <source>
        <dbReference type="Proteomes" id="UP001595997"/>
    </source>
</evidence>
<dbReference type="EMBL" id="JBHSFH010000007">
    <property type="protein sequence ID" value="MFC4495500.1"/>
    <property type="molecule type" value="Genomic_DNA"/>
</dbReference>
<protein>
    <submittedName>
        <fullName evidence="1">Copper chaperone PCu(A)C</fullName>
    </submittedName>
</protein>
<sequence length="174" mass="18343">MSATLHPARGHRTGRSLRTAVLAGTAAVLLALSACGSGEESGAGAKGSGSDSAPRLTVEGAYLPEPVTSDMAGGFLVVRNDSATADKLTSVESSAFEEAQLHKTVDQQMQRVKSMDVPADGELRLSRGGNHIMFLKPERKPVKGEKVPVTLHFEKSDPVELSMPVKATNHVPEK</sequence>
<dbReference type="InterPro" id="IPR007410">
    <property type="entry name" value="LpqE-like"/>
</dbReference>
<dbReference type="InterPro" id="IPR058248">
    <property type="entry name" value="Lxx211020-like"/>
</dbReference>
<dbReference type="Proteomes" id="UP001595997">
    <property type="component" value="Unassembled WGS sequence"/>
</dbReference>
<dbReference type="SUPFAM" id="SSF110087">
    <property type="entry name" value="DR1885-like metal-binding protein"/>
    <property type="match status" value="1"/>
</dbReference>
<dbReference type="InterPro" id="IPR036182">
    <property type="entry name" value="PCuAC_sf"/>
</dbReference>
<gene>
    <name evidence="1" type="ORF">ACFPA8_15320</name>
</gene>
<dbReference type="Pfam" id="PF04314">
    <property type="entry name" value="PCuAC"/>
    <property type="match status" value="1"/>
</dbReference>
<accession>A0ABV9AA03</accession>
<dbReference type="Gene3D" id="2.60.40.1890">
    <property type="entry name" value="PCu(A)C copper chaperone"/>
    <property type="match status" value="1"/>
</dbReference>
<keyword evidence="2" id="KW-1185">Reference proteome</keyword>
<dbReference type="PANTHER" id="PTHR36302:SF1">
    <property type="entry name" value="COPPER CHAPERONE PCU(A)C"/>
    <property type="match status" value="1"/>
</dbReference>